<dbReference type="InterPro" id="IPR002368">
    <property type="entry name" value="OmpA"/>
</dbReference>
<accession>I3DDY9</accession>
<keyword evidence="3" id="KW-0732">Signal</keyword>
<dbReference type="InterPro" id="IPR000498">
    <property type="entry name" value="OmpA-like_TM_dom"/>
</dbReference>
<feature type="chain" id="PRO_5003669717" evidence="3">
    <location>
        <begin position="22"/>
        <end position="214"/>
    </location>
</feature>
<dbReference type="eggNOG" id="COG3637">
    <property type="taxonomic scope" value="Bacteria"/>
</dbReference>
<feature type="non-terminal residue" evidence="5">
    <location>
        <position position="214"/>
    </location>
</feature>
<evidence type="ECO:0000256" key="3">
    <source>
        <dbReference type="SAM" id="SignalP"/>
    </source>
</evidence>
<dbReference type="Pfam" id="PF01389">
    <property type="entry name" value="OmpA_membrane"/>
    <property type="match status" value="1"/>
</dbReference>
<evidence type="ECO:0000256" key="1">
    <source>
        <dbReference type="ARBA" id="ARBA00005710"/>
    </source>
</evidence>
<dbReference type="GO" id="GO:0009279">
    <property type="term" value="C:cell outer membrane"/>
    <property type="evidence" value="ECO:0007669"/>
    <property type="project" value="InterPro"/>
</dbReference>
<dbReference type="RefSeq" id="WP_005760187.1">
    <property type="nucleotide sequence ID" value="NZ_AJSX01000024.1"/>
</dbReference>
<dbReference type="AlphaFoldDB" id="I3DDY9"/>
<sequence>MKKTAIALAIAGLAAASIAQAAPQANTFYAGAKAGWASFHHGVNQLKDEENGDTVNRNHVTYGVFGGYQITDNLAVELGYDDFGRLKTKSSLDNTTGKHTTHGAHLSLKASYPVLDNLDIYGRVGAALIRSDYKKDMSADGTEHSHSLKTSPVFAGGLEYAILPELALRLEYQWITKVGRLKDENGEKLDYHPDIGSVALGLSYRFGQGASPVV</sequence>
<keyword evidence="5" id="KW-0812">Transmembrane</keyword>
<evidence type="ECO:0000259" key="4">
    <source>
        <dbReference type="Pfam" id="PF01389"/>
    </source>
</evidence>
<dbReference type="Proteomes" id="UP000006457">
    <property type="component" value="Unassembled WGS sequence"/>
</dbReference>
<evidence type="ECO:0000313" key="5">
    <source>
        <dbReference type="EMBL" id="EIJ69932.1"/>
    </source>
</evidence>
<keyword evidence="2" id="KW-0626">Porin</keyword>
<dbReference type="SUPFAM" id="SSF56925">
    <property type="entry name" value="OMPA-like"/>
    <property type="match status" value="1"/>
</dbReference>
<proteinExistence type="inferred from homology"/>
<name>I3DDY9_9PAST</name>
<feature type="signal peptide" evidence="3">
    <location>
        <begin position="1"/>
        <end position="21"/>
    </location>
</feature>
<dbReference type="OrthoDB" id="1149075at2"/>
<evidence type="ECO:0000313" key="6">
    <source>
        <dbReference type="Proteomes" id="UP000006457"/>
    </source>
</evidence>
<protein>
    <submittedName>
        <fullName evidence="5">OmpA-like transmembrane domain protein</fullName>
    </submittedName>
</protein>
<dbReference type="GO" id="GO:0046930">
    <property type="term" value="C:pore complex"/>
    <property type="evidence" value="ECO:0007669"/>
    <property type="project" value="UniProtKB-KW"/>
</dbReference>
<dbReference type="GO" id="GO:0015288">
    <property type="term" value="F:porin activity"/>
    <property type="evidence" value="ECO:0007669"/>
    <property type="project" value="UniProtKB-KW"/>
</dbReference>
<keyword evidence="2" id="KW-0406">Ion transport</keyword>
<keyword evidence="5" id="KW-0472">Membrane</keyword>
<reference evidence="5 6" key="1">
    <citation type="submission" date="2012-03" db="EMBL/GenBank/DDBJ databases">
        <authorList>
            <person name="Harkins D.M."/>
            <person name="Madupu R."/>
            <person name="Durkin A.S."/>
            <person name="Torralba M."/>
            <person name="Methe B."/>
            <person name="Sutton G.G."/>
            <person name="Nelson K.E."/>
        </authorList>
    </citation>
    <scope>NUCLEOTIDE SEQUENCE [LARGE SCALE GENOMIC DNA]</scope>
    <source>
        <strain evidence="5 6">CCUG 2042</strain>
    </source>
</reference>
<feature type="domain" description="Outer membrane protein OmpA-like transmembrane" evidence="4">
    <location>
        <begin position="23"/>
        <end position="209"/>
    </location>
</feature>
<dbReference type="Gene3D" id="2.40.160.20">
    <property type="match status" value="1"/>
</dbReference>
<organism evidence="5 6">
    <name type="scientific">Pasteurella bettyae CCUG 2042</name>
    <dbReference type="NCBI Taxonomy" id="1095749"/>
    <lineage>
        <taxon>Bacteria</taxon>
        <taxon>Pseudomonadati</taxon>
        <taxon>Pseudomonadota</taxon>
        <taxon>Gammaproteobacteria</taxon>
        <taxon>Pasteurellales</taxon>
        <taxon>Pasteurellaceae</taxon>
        <taxon>Pasteurella</taxon>
    </lineage>
</organism>
<keyword evidence="2" id="KW-0813">Transport</keyword>
<keyword evidence="6" id="KW-1185">Reference proteome</keyword>
<evidence type="ECO:0000256" key="2">
    <source>
        <dbReference type="ARBA" id="ARBA00023114"/>
    </source>
</evidence>
<comment type="caution">
    <text evidence="5">The sequence shown here is derived from an EMBL/GenBank/DDBJ whole genome shotgun (WGS) entry which is preliminary data.</text>
</comment>
<dbReference type="InterPro" id="IPR011250">
    <property type="entry name" value="OMP/PagP_B-barrel"/>
</dbReference>
<gene>
    <name evidence="5" type="ORF">HMPREF1052_2236</name>
</gene>
<dbReference type="EMBL" id="AJSX01000024">
    <property type="protein sequence ID" value="EIJ69932.1"/>
    <property type="molecule type" value="Genomic_DNA"/>
</dbReference>
<comment type="similarity">
    <text evidence="1">Belongs to the outer membrane OOP (TC 1.B.6) superfamily. OmpA family.</text>
</comment>
<dbReference type="PRINTS" id="PR01022">
    <property type="entry name" value="OUTRMMBRANEA"/>
</dbReference>